<dbReference type="CDD" id="cd01898">
    <property type="entry name" value="Obg"/>
    <property type="match status" value="1"/>
</dbReference>
<dbReference type="InterPro" id="IPR036726">
    <property type="entry name" value="GTP1_OBG_dom_sf"/>
</dbReference>
<keyword evidence="4 8" id="KW-0547">Nucleotide-binding</keyword>
<dbReference type="PANTHER" id="PTHR11702">
    <property type="entry name" value="DEVELOPMENTALLY REGULATED GTP-BINDING PROTEIN-RELATED"/>
    <property type="match status" value="1"/>
</dbReference>
<dbReference type="AlphaFoldDB" id="A0A2M7QHG9"/>
<dbReference type="PROSITE" id="PS51883">
    <property type="entry name" value="OBG"/>
    <property type="match status" value="1"/>
</dbReference>
<dbReference type="PROSITE" id="PS51710">
    <property type="entry name" value="G_OBG"/>
    <property type="match status" value="1"/>
</dbReference>
<organism evidence="11 12">
    <name type="scientific">Candidatus Roizmanbacteria bacterium CG_4_10_14_0_8_um_filter_33_9</name>
    <dbReference type="NCBI Taxonomy" id="1974826"/>
    <lineage>
        <taxon>Bacteria</taxon>
        <taxon>Candidatus Roizmaniibacteriota</taxon>
    </lineage>
</organism>
<feature type="domain" description="OBG-type G" evidence="9">
    <location>
        <begin position="154"/>
        <end position="314"/>
    </location>
</feature>
<dbReference type="GO" id="GO:0000287">
    <property type="term" value="F:magnesium ion binding"/>
    <property type="evidence" value="ECO:0007669"/>
    <property type="project" value="InterPro"/>
</dbReference>
<dbReference type="InterPro" id="IPR031167">
    <property type="entry name" value="G_OBG"/>
</dbReference>
<evidence type="ECO:0000256" key="1">
    <source>
        <dbReference type="ARBA" id="ARBA00007699"/>
    </source>
</evidence>
<dbReference type="Pfam" id="PF01926">
    <property type="entry name" value="MMR_HSR1"/>
    <property type="match status" value="1"/>
</dbReference>
<dbReference type="GO" id="GO:0003924">
    <property type="term" value="F:GTPase activity"/>
    <property type="evidence" value="ECO:0007669"/>
    <property type="project" value="UniProtKB-UniRule"/>
</dbReference>
<dbReference type="InterPro" id="IPR006073">
    <property type="entry name" value="GTP-bd"/>
</dbReference>
<feature type="binding site" evidence="8">
    <location>
        <begin position="297"/>
        <end position="299"/>
    </location>
    <ligand>
        <name>GTP</name>
        <dbReference type="ChEBI" id="CHEBI:37565"/>
    </ligand>
</feature>
<proteinExistence type="inferred from homology"/>
<dbReference type="Gene3D" id="2.70.210.12">
    <property type="entry name" value="GTP1/OBG domain"/>
    <property type="match status" value="1"/>
</dbReference>
<protein>
    <recommendedName>
        <fullName evidence="8">GTPase Obg</fullName>
        <ecNumber evidence="8">3.6.5.-</ecNumber>
    </recommendedName>
    <alternativeName>
        <fullName evidence="8">GTP-binding protein Obg</fullName>
    </alternativeName>
</protein>
<dbReference type="NCBIfam" id="NF008956">
    <property type="entry name" value="PRK12299.1"/>
    <property type="match status" value="1"/>
</dbReference>
<feature type="binding site" evidence="8">
    <location>
        <begin position="269"/>
        <end position="272"/>
    </location>
    <ligand>
        <name>GTP</name>
        <dbReference type="ChEBI" id="CHEBI:37565"/>
    </ligand>
</feature>
<keyword evidence="2 8" id="KW-0963">Cytoplasm</keyword>
<name>A0A2M7QHG9_9BACT</name>
<dbReference type="PIRSF" id="PIRSF002401">
    <property type="entry name" value="GTP_bd_Obg/CgtA"/>
    <property type="match status" value="1"/>
</dbReference>
<dbReference type="InterPro" id="IPR005225">
    <property type="entry name" value="Small_GTP-bd"/>
</dbReference>
<feature type="binding site" evidence="8">
    <location>
        <position position="187"/>
    </location>
    <ligand>
        <name>Mg(2+)</name>
        <dbReference type="ChEBI" id="CHEBI:18420"/>
    </ligand>
</feature>
<keyword evidence="3 8" id="KW-0479">Metal-binding</keyword>
<dbReference type="SUPFAM" id="SSF52540">
    <property type="entry name" value="P-loop containing nucleoside triphosphate hydrolases"/>
    <property type="match status" value="1"/>
</dbReference>
<evidence type="ECO:0000259" key="9">
    <source>
        <dbReference type="PROSITE" id="PS51710"/>
    </source>
</evidence>
<dbReference type="EMBL" id="PFLI01000147">
    <property type="protein sequence ID" value="PIY71774.1"/>
    <property type="molecule type" value="Genomic_DNA"/>
</dbReference>
<evidence type="ECO:0000256" key="3">
    <source>
        <dbReference type="ARBA" id="ARBA00022723"/>
    </source>
</evidence>
<evidence type="ECO:0000256" key="6">
    <source>
        <dbReference type="ARBA" id="ARBA00022842"/>
    </source>
</evidence>
<dbReference type="EC" id="3.6.5.-" evidence="8"/>
<dbReference type="SUPFAM" id="SSF82051">
    <property type="entry name" value="Obg GTP-binding protein N-terminal domain"/>
    <property type="match status" value="1"/>
</dbReference>
<evidence type="ECO:0000259" key="10">
    <source>
        <dbReference type="PROSITE" id="PS51883"/>
    </source>
</evidence>
<keyword evidence="5 8" id="KW-0378">Hydrolase</keyword>
<evidence type="ECO:0000256" key="5">
    <source>
        <dbReference type="ARBA" id="ARBA00022801"/>
    </source>
</evidence>
<evidence type="ECO:0000256" key="7">
    <source>
        <dbReference type="ARBA" id="ARBA00023134"/>
    </source>
</evidence>
<dbReference type="InterPro" id="IPR006074">
    <property type="entry name" value="GTP1-OBG_CS"/>
</dbReference>
<feature type="domain" description="Obg" evidence="10">
    <location>
        <begin position="1"/>
        <end position="153"/>
    </location>
</feature>
<gene>
    <name evidence="8" type="primary">obg</name>
    <name evidence="11" type="ORF">COY87_04400</name>
</gene>
<dbReference type="PROSITE" id="PS00905">
    <property type="entry name" value="GTP1_OBG"/>
    <property type="match status" value="1"/>
</dbReference>
<dbReference type="GO" id="GO:0005525">
    <property type="term" value="F:GTP binding"/>
    <property type="evidence" value="ECO:0007669"/>
    <property type="project" value="UniProtKB-UniRule"/>
</dbReference>
<dbReference type="HAMAP" id="MF_01454">
    <property type="entry name" value="GTPase_Obg"/>
    <property type="match status" value="1"/>
</dbReference>
<dbReference type="GO" id="GO:0042254">
    <property type="term" value="P:ribosome biogenesis"/>
    <property type="evidence" value="ECO:0007669"/>
    <property type="project" value="UniProtKB-UniRule"/>
</dbReference>
<keyword evidence="7 8" id="KW-0342">GTP-binding</keyword>
<feature type="binding site" evidence="8">
    <location>
        <begin position="185"/>
        <end position="189"/>
    </location>
    <ligand>
        <name>GTP</name>
        <dbReference type="ChEBI" id="CHEBI:37565"/>
    </ligand>
</feature>
<dbReference type="PANTHER" id="PTHR11702:SF31">
    <property type="entry name" value="MITOCHONDRIAL RIBOSOME-ASSOCIATED GTPASE 2"/>
    <property type="match status" value="1"/>
</dbReference>
<comment type="function">
    <text evidence="8">An essential GTPase which binds GTP, GDP and possibly (p)ppGpp with moderate affinity, with high nucleotide exchange rates and a fairly low GTP hydrolysis rate. Plays a role in control of the cell cycle, stress response, ribosome biogenesis and in those bacteria that undergo differentiation, in morphogenesis control.</text>
</comment>
<keyword evidence="6 8" id="KW-0460">Magnesium</keyword>
<feature type="binding site" evidence="8">
    <location>
        <begin position="160"/>
        <end position="167"/>
    </location>
    <ligand>
        <name>GTP</name>
        <dbReference type="ChEBI" id="CHEBI:37565"/>
    </ligand>
</feature>
<dbReference type="PRINTS" id="PR00326">
    <property type="entry name" value="GTP1OBG"/>
</dbReference>
<dbReference type="InterPro" id="IPR045086">
    <property type="entry name" value="OBG_GTPase"/>
</dbReference>
<evidence type="ECO:0000313" key="11">
    <source>
        <dbReference type="EMBL" id="PIY71774.1"/>
    </source>
</evidence>
<comment type="subunit">
    <text evidence="8">Monomer.</text>
</comment>
<comment type="cofactor">
    <cofactor evidence="8">
        <name>Mg(2+)</name>
        <dbReference type="ChEBI" id="CHEBI:18420"/>
    </cofactor>
</comment>
<dbReference type="InterPro" id="IPR027417">
    <property type="entry name" value="P-loop_NTPase"/>
</dbReference>
<comment type="subcellular location">
    <subcellularLocation>
        <location evidence="8">Cytoplasm</location>
    </subcellularLocation>
</comment>
<evidence type="ECO:0000256" key="8">
    <source>
        <dbReference type="HAMAP-Rule" id="MF_01454"/>
    </source>
</evidence>
<evidence type="ECO:0000256" key="4">
    <source>
        <dbReference type="ARBA" id="ARBA00022741"/>
    </source>
</evidence>
<dbReference type="Proteomes" id="UP000229401">
    <property type="component" value="Unassembled WGS sequence"/>
</dbReference>
<feature type="binding site" evidence="8">
    <location>
        <begin position="202"/>
        <end position="205"/>
    </location>
    <ligand>
        <name>GTP</name>
        <dbReference type="ChEBI" id="CHEBI:37565"/>
    </ligand>
</feature>
<dbReference type="FunFam" id="2.70.210.12:FF:000001">
    <property type="entry name" value="GTPase Obg"/>
    <property type="match status" value="1"/>
</dbReference>
<evidence type="ECO:0000313" key="12">
    <source>
        <dbReference type="Proteomes" id="UP000229401"/>
    </source>
</evidence>
<dbReference type="Gene3D" id="3.40.50.300">
    <property type="entry name" value="P-loop containing nucleotide triphosphate hydrolases"/>
    <property type="match status" value="1"/>
</dbReference>
<dbReference type="GO" id="GO:0005737">
    <property type="term" value="C:cytoplasm"/>
    <property type="evidence" value="ECO:0007669"/>
    <property type="project" value="UniProtKB-SubCell"/>
</dbReference>
<dbReference type="InterPro" id="IPR006169">
    <property type="entry name" value="GTP1_OBG_dom"/>
</dbReference>
<reference evidence="12" key="1">
    <citation type="submission" date="2017-09" db="EMBL/GenBank/DDBJ databases">
        <title>Depth-based differentiation of microbial function through sediment-hosted aquifers and enrichment of novel symbionts in the deep terrestrial subsurface.</title>
        <authorList>
            <person name="Probst A.J."/>
            <person name="Ladd B."/>
            <person name="Jarett J.K."/>
            <person name="Geller-Mcgrath D.E."/>
            <person name="Sieber C.M.K."/>
            <person name="Emerson J.B."/>
            <person name="Anantharaman K."/>
            <person name="Thomas B.C."/>
            <person name="Malmstrom R."/>
            <person name="Stieglmeier M."/>
            <person name="Klingl A."/>
            <person name="Woyke T."/>
            <person name="Ryan C.M."/>
            <person name="Banfield J.F."/>
        </authorList>
    </citation>
    <scope>NUCLEOTIDE SEQUENCE [LARGE SCALE GENOMIC DNA]</scope>
</reference>
<sequence>MFVDEAHITVKAGDGGNGKVSFFRNKSGPDGGNGGDGGDVYAIFDPNMTTLSIYLEKRELEAESGGMGDSNRKFGKKGADLEFKVPKGTAIIDNKNGYEKEIDENNTRILICKGGKGGRGNDKFKSSTNQVPRFAEPGTKGKEKKLTLILRLIADVGFIGFPNAGKSSLLNELTAAQVKVAPYPFTTLEPNLGVCEGKIIADIPGLIEGASTGKGLGIKFLKHIEKVRLLLHCISIESEDILHDYESVRKEMGDYNKKLLEKKSIVILTKIDLIDEKSIKNKCDILQKAGIEVIPMSVHDFDRLEKLKKTIGSF</sequence>
<comment type="caution">
    <text evidence="11">The sequence shown here is derived from an EMBL/GenBank/DDBJ whole genome shotgun (WGS) entry which is preliminary data.</text>
</comment>
<feature type="binding site" evidence="8">
    <location>
        <position position="167"/>
    </location>
    <ligand>
        <name>Mg(2+)</name>
        <dbReference type="ChEBI" id="CHEBI:18420"/>
    </ligand>
</feature>
<dbReference type="Pfam" id="PF01018">
    <property type="entry name" value="GTP1_OBG"/>
    <property type="match status" value="1"/>
</dbReference>
<dbReference type="NCBIfam" id="TIGR02729">
    <property type="entry name" value="Obg_CgtA"/>
    <property type="match status" value="1"/>
</dbReference>
<comment type="similarity">
    <text evidence="1 8">Belongs to the TRAFAC class OBG-HflX-like GTPase superfamily. OBG GTPase family.</text>
</comment>
<evidence type="ECO:0000256" key="2">
    <source>
        <dbReference type="ARBA" id="ARBA00022490"/>
    </source>
</evidence>
<dbReference type="NCBIfam" id="TIGR00231">
    <property type="entry name" value="small_GTP"/>
    <property type="match status" value="1"/>
</dbReference>
<accession>A0A2M7QHG9</accession>
<dbReference type="InterPro" id="IPR014100">
    <property type="entry name" value="GTP-bd_Obg/CgtA"/>
</dbReference>